<dbReference type="SUPFAM" id="SSF53756">
    <property type="entry name" value="UDP-Glycosyltransferase/glycogen phosphorylase"/>
    <property type="match status" value="1"/>
</dbReference>
<evidence type="ECO:0008006" key="6">
    <source>
        <dbReference type="Google" id="ProtNLM"/>
    </source>
</evidence>
<evidence type="ECO:0000256" key="3">
    <source>
        <dbReference type="ARBA" id="ARBA00022679"/>
    </source>
</evidence>
<dbReference type="FunFam" id="3.40.50.2000:FF:000056">
    <property type="entry name" value="Glycosyltransferase"/>
    <property type="match status" value="1"/>
</dbReference>
<accession>A0A8X7PAH4</accession>
<dbReference type="InterPro" id="IPR002213">
    <property type="entry name" value="UDP_glucos_trans"/>
</dbReference>
<comment type="caution">
    <text evidence="4">The sequence shown here is derived from an EMBL/GenBank/DDBJ whole genome shotgun (WGS) entry which is preliminary data.</text>
</comment>
<proteinExistence type="inferred from homology"/>
<keyword evidence="3" id="KW-0808">Transferase</keyword>
<dbReference type="Pfam" id="PF00201">
    <property type="entry name" value="UDPGT"/>
    <property type="match status" value="1"/>
</dbReference>
<dbReference type="PANTHER" id="PTHR48048">
    <property type="entry name" value="GLYCOSYLTRANSFERASE"/>
    <property type="match status" value="1"/>
</dbReference>
<organism evidence="4 5">
    <name type="scientific">Brassica carinata</name>
    <name type="common">Ethiopian mustard</name>
    <name type="synonym">Abyssinian cabbage</name>
    <dbReference type="NCBI Taxonomy" id="52824"/>
    <lineage>
        <taxon>Eukaryota</taxon>
        <taxon>Viridiplantae</taxon>
        <taxon>Streptophyta</taxon>
        <taxon>Embryophyta</taxon>
        <taxon>Tracheophyta</taxon>
        <taxon>Spermatophyta</taxon>
        <taxon>Magnoliopsida</taxon>
        <taxon>eudicotyledons</taxon>
        <taxon>Gunneridae</taxon>
        <taxon>Pentapetalae</taxon>
        <taxon>rosids</taxon>
        <taxon>malvids</taxon>
        <taxon>Brassicales</taxon>
        <taxon>Brassicaceae</taxon>
        <taxon>Brassiceae</taxon>
        <taxon>Brassica</taxon>
    </lineage>
</organism>
<dbReference type="CDD" id="cd03784">
    <property type="entry name" value="GT1_Gtf-like"/>
    <property type="match status" value="1"/>
</dbReference>
<evidence type="ECO:0000313" key="4">
    <source>
        <dbReference type="EMBL" id="KAG2246953.1"/>
    </source>
</evidence>
<keyword evidence="2" id="KW-0328">Glycosyltransferase</keyword>
<dbReference type="InterPro" id="IPR050481">
    <property type="entry name" value="UDP-glycosyltransf_plant"/>
</dbReference>
<dbReference type="OrthoDB" id="5835829at2759"/>
<protein>
    <recommendedName>
        <fullName evidence="6">Glycosyltransferase</fullName>
    </recommendedName>
</protein>
<evidence type="ECO:0000256" key="1">
    <source>
        <dbReference type="ARBA" id="ARBA00009995"/>
    </source>
</evidence>
<dbReference type="GO" id="GO:0035251">
    <property type="term" value="F:UDP-glucosyltransferase activity"/>
    <property type="evidence" value="ECO:0007669"/>
    <property type="project" value="InterPro"/>
</dbReference>
<dbReference type="AlphaFoldDB" id="A0A8X7PAH4"/>
<evidence type="ECO:0000313" key="5">
    <source>
        <dbReference type="Proteomes" id="UP000886595"/>
    </source>
</evidence>
<sequence>MKLELVLIPSTGDGHLRPLVEVAKLLLDNDDHLSITVIIIPSMHGFQTTSYSSYIASLSTTSNDRLRFSFISSADRPNSPDAEPNFISYMESYKPVVKATVAKLTDYAQPPSSRLAGFVMDIFCTTMIDVANDFGVPTYLFYPSNATFFGLQIHVQYLSDVEKCDIISELKDSETELEVPCLTRSLPAKCPICVVKQGVVTCFLRQARRFRETKGFLVNTFAELEPQAMSFLSNGDNNLPTVYAVGPVLSVKTTILRWLDDQPDRSVVFLCFGSMGGFSEDQAKEIAIALERSSHRFIWCLRRATPMGPPEEFTNLEEILPEGFLDRTSEIGKIIGWAPQRAVLASPAIGGFVSHCGWNSILESLWFGFPLPLRCLMEKDSDVRDRVRKMSEKSHMAVMDGLDLQTK</sequence>
<gene>
    <name evidence="4" type="ORF">Bca52824_086581</name>
</gene>
<dbReference type="EMBL" id="JAAMPC010000017">
    <property type="protein sequence ID" value="KAG2246953.1"/>
    <property type="molecule type" value="Genomic_DNA"/>
</dbReference>
<comment type="similarity">
    <text evidence="1">Belongs to the UDP-glycosyltransferase family.</text>
</comment>
<dbReference type="Gene3D" id="3.40.50.2000">
    <property type="entry name" value="Glycogen Phosphorylase B"/>
    <property type="match status" value="2"/>
</dbReference>
<dbReference type="PANTHER" id="PTHR48048:SF45">
    <property type="entry name" value="GLYCOSYLTRANSFERASE"/>
    <property type="match status" value="1"/>
</dbReference>
<evidence type="ECO:0000256" key="2">
    <source>
        <dbReference type="ARBA" id="ARBA00022676"/>
    </source>
</evidence>
<name>A0A8X7PAH4_BRACI</name>
<reference evidence="4 5" key="1">
    <citation type="submission" date="2020-02" db="EMBL/GenBank/DDBJ databases">
        <authorList>
            <person name="Ma Q."/>
            <person name="Huang Y."/>
            <person name="Song X."/>
            <person name="Pei D."/>
        </authorList>
    </citation>
    <scope>NUCLEOTIDE SEQUENCE [LARGE SCALE GENOMIC DNA]</scope>
    <source>
        <strain evidence="4">Sxm20200214</strain>
        <tissue evidence="4">Leaf</tissue>
    </source>
</reference>
<keyword evidence="5" id="KW-1185">Reference proteome</keyword>
<dbReference type="Proteomes" id="UP000886595">
    <property type="component" value="Unassembled WGS sequence"/>
</dbReference>